<evidence type="ECO:0000313" key="1">
    <source>
        <dbReference type="EMBL" id="VDN10730.1"/>
    </source>
</evidence>
<proteinExistence type="predicted"/>
<gene>
    <name evidence="1" type="ORF">DILT_LOCUS6561</name>
</gene>
<evidence type="ECO:0000313" key="2">
    <source>
        <dbReference type="Proteomes" id="UP000281553"/>
    </source>
</evidence>
<dbReference type="Proteomes" id="UP000281553">
    <property type="component" value="Unassembled WGS sequence"/>
</dbReference>
<organism evidence="1 2">
    <name type="scientific">Dibothriocephalus latus</name>
    <name type="common">Fish tapeworm</name>
    <name type="synonym">Diphyllobothrium latum</name>
    <dbReference type="NCBI Taxonomy" id="60516"/>
    <lineage>
        <taxon>Eukaryota</taxon>
        <taxon>Metazoa</taxon>
        <taxon>Spiralia</taxon>
        <taxon>Lophotrochozoa</taxon>
        <taxon>Platyhelminthes</taxon>
        <taxon>Cestoda</taxon>
        <taxon>Eucestoda</taxon>
        <taxon>Diphyllobothriidea</taxon>
        <taxon>Diphyllobothriidae</taxon>
        <taxon>Dibothriocephalus</taxon>
    </lineage>
</organism>
<protein>
    <submittedName>
        <fullName evidence="1">Uncharacterized protein</fullName>
    </submittedName>
</protein>
<name>A0A3P7LBB7_DIBLA</name>
<accession>A0A3P7LBB7</accession>
<dbReference type="OrthoDB" id="6299642at2759"/>
<dbReference type="AlphaFoldDB" id="A0A3P7LBB7"/>
<keyword evidence="2" id="KW-1185">Reference proteome</keyword>
<reference evidence="1 2" key="1">
    <citation type="submission" date="2018-11" db="EMBL/GenBank/DDBJ databases">
        <authorList>
            <consortium name="Pathogen Informatics"/>
        </authorList>
    </citation>
    <scope>NUCLEOTIDE SEQUENCE [LARGE SCALE GENOMIC DNA]</scope>
</reference>
<dbReference type="EMBL" id="UYRU01049837">
    <property type="protein sequence ID" value="VDN10730.1"/>
    <property type="molecule type" value="Genomic_DNA"/>
</dbReference>
<sequence>MGGNERSGKVNKADGGLLVAVAEIKDPSQCEYVIHKSASIAKSGLVGLRPRVAHILDPPEENSGEDLRSNVNKAYAAVVLTFCIISLLVDRHKDF</sequence>